<sequence>MDISRDEYMNKLLNDIKKIDYIKAEDIPNIELYMDQVTTYMDKHLKSNIRDKDDKMLTKTMINNYTKNNLLPPPNKKKYTKEHMILLIFIYYYKNILSITDIQNILNPLTEMYYQSDMGIDLEDIYSEVFNLEKEHIDLLVKDVMKKYTRSKSTFEKAPEEEKDFLSTFSMICMLSFDVYVKKAIIERLIDSINVNQDEDKPKKKKEKEAEKASPKKE</sequence>
<dbReference type="PANTHER" id="PTHR40056">
    <property type="entry name" value="HYPOTHETICAL CYTOSOLIC PROTEIN"/>
    <property type="match status" value="1"/>
</dbReference>
<proteinExistence type="predicted"/>
<dbReference type="STRING" id="1120996.SAMN02746066_03949"/>
<gene>
    <name evidence="2" type="ORF">SAMN02746066_03949</name>
</gene>
<protein>
    <recommendedName>
        <fullName evidence="4">DUF1836 domain-containing protein</fullName>
    </recommendedName>
</protein>
<feature type="region of interest" description="Disordered" evidence="1">
    <location>
        <begin position="197"/>
        <end position="218"/>
    </location>
</feature>
<evidence type="ECO:0008006" key="4">
    <source>
        <dbReference type="Google" id="ProtNLM"/>
    </source>
</evidence>
<evidence type="ECO:0000313" key="2">
    <source>
        <dbReference type="EMBL" id="SHM92977.1"/>
    </source>
</evidence>
<keyword evidence="3" id="KW-1185">Reference proteome</keyword>
<dbReference type="EMBL" id="FRCP01000022">
    <property type="protein sequence ID" value="SHM92977.1"/>
    <property type="molecule type" value="Genomic_DNA"/>
</dbReference>
<dbReference type="AlphaFoldDB" id="A0A1M7MPR5"/>
<organism evidence="2 3">
    <name type="scientific">Anaerosporobacter mobilis DSM 15930</name>
    <dbReference type="NCBI Taxonomy" id="1120996"/>
    <lineage>
        <taxon>Bacteria</taxon>
        <taxon>Bacillati</taxon>
        <taxon>Bacillota</taxon>
        <taxon>Clostridia</taxon>
        <taxon>Lachnospirales</taxon>
        <taxon>Lachnospiraceae</taxon>
        <taxon>Anaerosporobacter</taxon>
    </lineage>
</organism>
<name>A0A1M7MPR5_9FIRM</name>
<accession>A0A1M7MPR5</accession>
<feature type="compositionally biased region" description="Basic and acidic residues" evidence="1">
    <location>
        <begin position="198"/>
        <end position="218"/>
    </location>
</feature>
<dbReference type="Proteomes" id="UP000184038">
    <property type="component" value="Unassembled WGS sequence"/>
</dbReference>
<dbReference type="InterPro" id="IPR014975">
    <property type="entry name" value="DUF1836"/>
</dbReference>
<dbReference type="Pfam" id="PF08876">
    <property type="entry name" value="DUF1836"/>
    <property type="match status" value="1"/>
</dbReference>
<dbReference type="PANTHER" id="PTHR40056:SF1">
    <property type="entry name" value="DUF1836 DOMAIN-CONTAINING PROTEIN"/>
    <property type="match status" value="1"/>
</dbReference>
<evidence type="ECO:0000313" key="3">
    <source>
        <dbReference type="Proteomes" id="UP000184038"/>
    </source>
</evidence>
<evidence type="ECO:0000256" key="1">
    <source>
        <dbReference type="SAM" id="MobiDB-lite"/>
    </source>
</evidence>
<reference evidence="2 3" key="1">
    <citation type="submission" date="2016-11" db="EMBL/GenBank/DDBJ databases">
        <authorList>
            <person name="Jaros S."/>
            <person name="Januszkiewicz K."/>
            <person name="Wedrychowicz H."/>
        </authorList>
    </citation>
    <scope>NUCLEOTIDE SEQUENCE [LARGE SCALE GENOMIC DNA]</scope>
    <source>
        <strain evidence="2 3">DSM 15930</strain>
    </source>
</reference>